<gene>
    <name evidence="2" type="ORF">GCM10017559_35560</name>
</gene>
<proteinExistence type="predicted"/>
<dbReference type="EMBL" id="BAAAWD010000008">
    <property type="protein sequence ID" value="GAA3009977.1"/>
    <property type="molecule type" value="Genomic_DNA"/>
</dbReference>
<dbReference type="RefSeq" id="WP_344896079.1">
    <property type="nucleotide sequence ID" value="NZ_BAAAWD010000008.1"/>
</dbReference>
<evidence type="ECO:0008006" key="4">
    <source>
        <dbReference type="Google" id="ProtNLM"/>
    </source>
</evidence>
<feature type="region of interest" description="Disordered" evidence="1">
    <location>
        <begin position="30"/>
        <end position="71"/>
    </location>
</feature>
<dbReference type="Proteomes" id="UP001499930">
    <property type="component" value="Unassembled WGS sequence"/>
</dbReference>
<feature type="compositionally biased region" description="Polar residues" evidence="1">
    <location>
        <begin position="52"/>
        <end position="71"/>
    </location>
</feature>
<name>A0ABP6KJ68_9ACTN</name>
<evidence type="ECO:0000313" key="2">
    <source>
        <dbReference type="EMBL" id="GAA3009977.1"/>
    </source>
</evidence>
<evidence type="ECO:0000313" key="3">
    <source>
        <dbReference type="Proteomes" id="UP001499930"/>
    </source>
</evidence>
<protein>
    <recommendedName>
        <fullName evidence="4">Secreted protein</fullName>
    </recommendedName>
</protein>
<sequence>MFWLLVAGAPLLLLFGCVAVVGSVAKTDPAPERTTLAQPSAQNPVKARPSETDNPSQPTSETTTPAVQQPLETIEDGTWVVGEDIAAGNYKVTAPVSSSCYWEITKSGTNGDDIVENDLPGGGLPRVTLSEGQDFQSLRCGTWSKR</sequence>
<evidence type="ECO:0000256" key="1">
    <source>
        <dbReference type="SAM" id="MobiDB-lite"/>
    </source>
</evidence>
<organism evidence="2 3">
    <name type="scientific">Streptosporangium longisporum</name>
    <dbReference type="NCBI Taxonomy" id="46187"/>
    <lineage>
        <taxon>Bacteria</taxon>
        <taxon>Bacillati</taxon>
        <taxon>Actinomycetota</taxon>
        <taxon>Actinomycetes</taxon>
        <taxon>Streptosporangiales</taxon>
        <taxon>Streptosporangiaceae</taxon>
        <taxon>Streptosporangium</taxon>
    </lineage>
</organism>
<comment type="caution">
    <text evidence="2">The sequence shown here is derived from an EMBL/GenBank/DDBJ whole genome shotgun (WGS) entry which is preliminary data.</text>
</comment>
<accession>A0ABP6KJ68</accession>
<keyword evidence="3" id="KW-1185">Reference proteome</keyword>
<reference evidence="3" key="1">
    <citation type="journal article" date="2019" name="Int. J. Syst. Evol. Microbiol.">
        <title>The Global Catalogue of Microorganisms (GCM) 10K type strain sequencing project: providing services to taxonomists for standard genome sequencing and annotation.</title>
        <authorList>
            <consortium name="The Broad Institute Genomics Platform"/>
            <consortium name="The Broad Institute Genome Sequencing Center for Infectious Disease"/>
            <person name="Wu L."/>
            <person name="Ma J."/>
        </authorList>
    </citation>
    <scope>NUCLEOTIDE SEQUENCE [LARGE SCALE GENOMIC DNA]</scope>
    <source>
        <strain evidence="3">JCM 3106</strain>
    </source>
</reference>